<proteinExistence type="predicted"/>
<feature type="compositionally biased region" description="Low complexity" evidence="1">
    <location>
        <begin position="59"/>
        <end position="85"/>
    </location>
</feature>
<sequence>MGRGGGQQQQQQQRPKQKAEVFRGYPGYGYLPSPSAGSSAPATAGDRSASCYEYAAVSQQQQQQPPHHQQKQQQQNGQRQTMQEQGTVHREQGYQQRALSQRKQQGPHQQRTTPQMLMRSDMYAMEDRVKTYVAGTEDFLWEMSESSDYENCFMQELY</sequence>
<reference evidence="2 3" key="1">
    <citation type="submission" date="2023-10" db="EMBL/GenBank/DDBJ databases">
        <title>Genomes of two closely related lineages of the louse Polyplax serrata with different host specificities.</title>
        <authorList>
            <person name="Martinu J."/>
            <person name="Tarabai H."/>
            <person name="Stefka J."/>
            <person name="Hypsa V."/>
        </authorList>
    </citation>
    <scope>NUCLEOTIDE SEQUENCE [LARGE SCALE GENOMIC DNA]</scope>
    <source>
        <strain evidence="2">HR10_N</strain>
    </source>
</reference>
<evidence type="ECO:0000313" key="3">
    <source>
        <dbReference type="Proteomes" id="UP001372834"/>
    </source>
</evidence>
<feature type="compositionally biased region" description="Low complexity" evidence="1">
    <location>
        <begin position="24"/>
        <end position="45"/>
    </location>
</feature>
<dbReference type="EMBL" id="JAWJWE010000037">
    <property type="protein sequence ID" value="KAK6625120.1"/>
    <property type="molecule type" value="Genomic_DNA"/>
</dbReference>
<feature type="compositionally biased region" description="Polar residues" evidence="1">
    <location>
        <begin position="93"/>
        <end position="115"/>
    </location>
</feature>
<evidence type="ECO:0000256" key="1">
    <source>
        <dbReference type="SAM" id="MobiDB-lite"/>
    </source>
</evidence>
<protein>
    <submittedName>
        <fullName evidence="2">Uncharacterized protein</fullName>
    </submittedName>
</protein>
<dbReference type="AlphaFoldDB" id="A0AAN8S2V7"/>
<name>A0AAN8S2V7_POLSC</name>
<organism evidence="2 3">
    <name type="scientific">Polyplax serrata</name>
    <name type="common">Common mouse louse</name>
    <dbReference type="NCBI Taxonomy" id="468196"/>
    <lineage>
        <taxon>Eukaryota</taxon>
        <taxon>Metazoa</taxon>
        <taxon>Ecdysozoa</taxon>
        <taxon>Arthropoda</taxon>
        <taxon>Hexapoda</taxon>
        <taxon>Insecta</taxon>
        <taxon>Pterygota</taxon>
        <taxon>Neoptera</taxon>
        <taxon>Paraneoptera</taxon>
        <taxon>Psocodea</taxon>
        <taxon>Troctomorpha</taxon>
        <taxon>Phthiraptera</taxon>
        <taxon>Anoplura</taxon>
        <taxon>Polyplacidae</taxon>
        <taxon>Polyplax</taxon>
    </lineage>
</organism>
<evidence type="ECO:0000313" key="2">
    <source>
        <dbReference type="EMBL" id="KAK6625120.1"/>
    </source>
</evidence>
<accession>A0AAN8S2V7</accession>
<feature type="region of interest" description="Disordered" evidence="1">
    <location>
        <begin position="1"/>
        <end position="116"/>
    </location>
</feature>
<dbReference type="Proteomes" id="UP001372834">
    <property type="component" value="Unassembled WGS sequence"/>
</dbReference>
<gene>
    <name evidence="2" type="ORF">RUM43_005411</name>
</gene>
<comment type="caution">
    <text evidence="2">The sequence shown here is derived from an EMBL/GenBank/DDBJ whole genome shotgun (WGS) entry which is preliminary data.</text>
</comment>